<dbReference type="EMBL" id="FNOT01000001">
    <property type="protein sequence ID" value="SDX29417.1"/>
    <property type="molecule type" value="Genomic_DNA"/>
</dbReference>
<dbReference type="OrthoDB" id="5182530at2"/>
<dbReference type="InterPro" id="IPR011008">
    <property type="entry name" value="Dimeric_a/b-barrel"/>
</dbReference>
<feature type="domain" description="ABM" evidence="1">
    <location>
        <begin position="1"/>
        <end position="65"/>
    </location>
</feature>
<dbReference type="RefSeq" id="WP_091150292.1">
    <property type="nucleotide sequence ID" value="NZ_FNOT01000001.1"/>
</dbReference>
<keyword evidence="2" id="KW-0560">Oxidoreductase</keyword>
<accession>A0A1H3AI70</accession>
<dbReference type="Pfam" id="PF03992">
    <property type="entry name" value="ABM"/>
    <property type="match status" value="1"/>
</dbReference>
<proteinExistence type="predicted"/>
<reference evidence="3" key="1">
    <citation type="submission" date="2016-10" db="EMBL/GenBank/DDBJ databases">
        <authorList>
            <person name="Varghese N."/>
            <person name="Submissions S."/>
        </authorList>
    </citation>
    <scope>NUCLEOTIDE SEQUENCE [LARGE SCALE GENOMIC DNA]</scope>
    <source>
        <strain evidence="3">DSM 45422</strain>
    </source>
</reference>
<dbReference type="SUPFAM" id="SSF54909">
    <property type="entry name" value="Dimeric alpha+beta barrel"/>
    <property type="match status" value="2"/>
</dbReference>
<dbReference type="InterPro" id="IPR007138">
    <property type="entry name" value="ABM_dom"/>
</dbReference>
<sequence>MYARSTTMRVRPEAVDDLNAFVRDDVMPMITELDGCVGLSVLSDRDTGRCIVTSAWETADAMHASAGRVRASREQAAERFGAAPEVQEWEIAVLHRAHRAGDGACARVTWARTDAAGLDRVTDAYRESLMPWWEETPGFCSNSLMVDRRDGRCASAVVFESREAMAHTRDQFTTLREEFASRMGMEILEVAEFDLTLAHLRVPETV</sequence>
<gene>
    <name evidence="2" type="ORF">SAMN05660209_00062</name>
</gene>
<organism evidence="2 3">
    <name type="scientific">Geodermatophilus africanus</name>
    <dbReference type="NCBI Taxonomy" id="1137993"/>
    <lineage>
        <taxon>Bacteria</taxon>
        <taxon>Bacillati</taxon>
        <taxon>Actinomycetota</taxon>
        <taxon>Actinomycetes</taxon>
        <taxon>Geodermatophilales</taxon>
        <taxon>Geodermatophilaceae</taxon>
        <taxon>Geodermatophilus</taxon>
    </lineage>
</organism>
<keyword evidence="3" id="KW-1185">Reference proteome</keyword>
<protein>
    <submittedName>
        <fullName evidence="2">Quinol monooxygenase YgiN</fullName>
    </submittedName>
</protein>
<keyword evidence="2" id="KW-0503">Monooxygenase</keyword>
<dbReference type="AlphaFoldDB" id="A0A1H3AI70"/>
<dbReference type="GO" id="GO:0004497">
    <property type="term" value="F:monooxygenase activity"/>
    <property type="evidence" value="ECO:0007669"/>
    <property type="project" value="UniProtKB-KW"/>
</dbReference>
<evidence type="ECO:0000313" key="2">
    <source>
        <dbReference type="EMBL" id="SDX29417.1"/>
    </source>
</evidence>
<dbReference type="Gene3D" id="3.30.70.100">
    <property type="match status" value="2"/>
</dbReference>
<evidence type="ECO:0000313" key="3">
    <source>
        <dbReference type="Proteomes" id="UP000198921"/>
    </source>
</evidence>
<name>A0A1H3AI70_9ACTN</name>
<dbReference type="STRING" id="1137993.SAMN05660209_00062"/>
<dbReference type="Proteomes" id="UP000198921">
    <property type="component" value="Unassembled WGS sequence"/>
</dbReference>
<evidence type="ECO:0000259" key="1">
    <source>
        <dbReference type="Pfam" id="PF03992"/>
    </source>
</evidence>